<accession>A0A9D4MP99</accession>
<sequence>MRAGWLAGWRAGWRAGGRAEQACGYLFLLYLPRTYAADLLCESTRGKYRLCVVAWIDAECHSDMPREDTIRPRRTNNLAVA</sequence>
<dbReference type="EMBL" id="JAIWYP010000001">
    <property type="protein sequence ID" value="KAH3878817.1"/>
    <property type="molecule type" value="Genomic_DNA"/>
</dbReference>
<evidence type="ECO:0008006" key="4">
    <source>
        <dbReference type="Google" id="ProtNLM"/>
    </source>
</evidence>
<feature type="signal peptide" evidence="1">
    <location>
        <begin position="1"/>
        <end position="36"/>
    </location>
</feature>
<keyword evidence="3" id="KW-1185">Reference proteome</keyword>
<proteinExistence type="predicted"/>
<reference evidence="2" key="2">
    <citation type="submission" date="2020-11" db="EMBL/GenBank/DDBJ databases">
        <authorList>
            <person name="McCartney M.A."/>
            <person name="Auch B."/>
            <person name="Kono T."/>
            <person name="Mallez S."/>
            <person name="Becker A."/>
            <person name="Gohl D.M."/>
            <person name="Silverstein K.A.T."/>
            <person name="Koren S."/>
            <person name="Bechman K.B."/>
            <person name="Herman A."/>
            <person name="Abrahante J.E."/>
            <person name="Garbe J."/>
        </authorList>
    </citation>
    <scope>NUCLEOTIDE SEQUENCE</scope>
    <source>
        <strain evidence="2">Duluth1</strain>
        <tissue evidence="2">Whole animal</tissue>
    </source>
</reference>
<comment type="caution">
    <text evidence="2">The sequence shown here is derived from an EMBL/GenBank/DDBJ whole genome shotgun (WGS) entry which is preliminary data.</text>
</comment>
<feature type="chain" id="PRO_5038867435" description="Secreted protein" evidence="1">
    <location>
        <begin position="37"/>
        <end position="81"/>
    </location>
</feature>
<dbReference type="Proteomes" id="UP000828390">
    <property type="component" value="Unassembled WGS sequence"/>
</dbReference>
<evidence type="ECO:0000256" key="1">
    <source>
        <dbReference type="SAM" id="SignalP"/>
    </source>
</evidence>
<keyword evidence="1" id="KW-0732">Signal</keyword>
<dbReference type="AlphaFoldDB" id="A0A9D4MP99"/>
<organism evidence="2 3">
    <name type="scientific">Dreissena polymorpha</name>
    <name type="common">Zebra mussel</name>
    <name type="synonym">Mytilus polymorpha</name>
    <dbReference type="NCBI Taxonomy" id="45954"/>
    <lineage>
        <taxon>Eukaryota</taxon>
        <taxon>Metazoa</taxon>
        <taxon>Spiralia</taxon>
        <taxon>Lophotrochozoa</taxon>
        <taxon>Mollusca</taxon>
        <taxon>Bivalvia</taxon>
        <taxon>Autobranchia</taxon>
        <taxon>Heteroconchia</taxon>
        <taxon>Euheterodonta</taxon>
        <taxon>Imparidentia</taxon>
        <taxon>Neoheterodontei</taxon>
        <taxon>Myida</taxon>
        <taxon>Dreissenoidea</taxon>
        <taxon>Dreissenidae</taxon>
        <taxon>Dreissena</taxon>
    </lineage>
</organism>
<name>A0A9D4MP99_DREPO</name>
<protein>
    <recommendedName>
        <fullName evidence="4">Secreted protein</fullName>
    </recommendedName>
</protein>
<gene>
    <name evidence="2" type="ORF">DPMN_002717</name>
</gene>
<evidence type="ECO:0000313" key="3">
    <source>
        <dbReference type="Proteomes" id="UP000828390"/>
    </source>
</evidence>
<evidence type="ECO:0000313" key="2">
    <source>
        <dbReference type="EMBL" id="KAH3878817.1"/>
    </source>
</evidence>
<reference evidence="2" key="1">
    <citation type="journal article" date="2019" name="bioRxiv">
        <title>The Genome of the Zebra Mussel, Dreissena polymorpha: A Resource for Invasive Species Research.</title>
        <authorList>
            <person name="McCartney M.A."/>
            <person name="Auch B."/>
            <person name="Kono T."/>
            <person name="Mallez S."/>
            <person name="Zhang Y."/>
            <person name="Obille A."/>
            <person name="Becker A."/>
            <person name="Abrahante J.E."/>
            <person name="Garbe J."/>
            <person name="Badalamenti J.P."/>
            <person name="Herman A."/>
            <person name="Mangelson H."/>
            <person name="Liachko I."/>
            <person name="Sullivan S."/>
            <person name="Sone E.D."/>
            <person name="Koren S."/>
            <person name="Silverstein K.A.T."/>
            <person name="Beckman K.B."/>
            <person name="Gohl D.M."/>
        </authorList>
    </citation>
    <scope>NUCLEOTIDE SEQUENCE</scope>
    <source>
        <strain evidence="2">Duluth1</strain>
        <tissue evidence="2">Whole animal</tissue>
    </source>
</reference>